<evidence type="ECO:0000313" key="1">
    <source>
        <dbReference type="EMBL" id="KAI4384097.1"/>
    </source>
</evidence>
<keyword evidence="2" id="KW-1185">Reference proteome</keyword>
<protein>
    <submittedName>
        <fullName evidence="1">Uncharacterized protein</fullName>
    </submittedName>
</protein>
<dbReference type="Proteomes" id="UP001057402">
    <property type="component" value="Chromosome 3"/>
</dbReference>
<accession>A0ACB9S7F8</accession>
<organism evidence="1 2">
    <name type="scientific">Melastoma candidum</name>
    <dbReference type="NCBI Taxonomy" id="119954"/>
    <lineage>
        <taxon>Eukaryota</taxon>
        <taxon>Viridiplantae</taxon>
        <taxon>Streptophyta</taxon>
        <taxon>Embryophyta</taxon>
        <taxon>Tracheophyta</taxon>
        <taxon>Spermatophyta</taxon>
        <taxon>Magnoliopsida</taxon>
        <taxon>eudicotyledons</taxon>
        <taxon>Gunneridae</taxon>
        <taxon>Pentapetalae</taxon>
        <taxon>rosids</taxon>
        <taxon>malvids</taxon>
        <taxon>Myrtales</taxon>
        <taxon>Melastomataceae</taxon>
        <taxon>Melastomatoideae</taxon>
        <taxon>Melastomateae</taxon>
        <taxon>Melastoma</taxon>
    </lineage>
</organism>
<sequence>MSSSAAAREAGGTLPYGSSPGGGGGGAGGKFRKKPYRRSAAATPYDRPPSSVRNFPGFLSGLGQGSGAGNDGWLRRIVDPAQRLIAAGAHKLFASVFQKRLTQPPPPQPPEKVQEALENQQEPVPTRPSREHQETISKVEKSAPSIGDGSLVNLEKILTQRTFSKSEIDRLTSLLHAKKLDSSIASEVKRPEVSSSGPCNLKDGSSIILRKADGHENRLPVTPVNVLDHDVASPTELAKAYMGTRASKMSPSGAKEDYLSTNISQQPLGLPDMSLIPTSSDQRVDENGYIAPKSRGRSAIYSMARAPYARVHHTTPLKMLDEHGDGRSVASQTLEPGRISGSDALKRRSSIFENDIGSNGLSRTPFSSDELPSAGNRLEDSTVERNAGLNDKVVDLDKAIPLAAPSAPMNQSFRMSALEDYVDLDEDDQQTEAVSTLPVDNRNKLESTMEPAFMTEAVAKEKPVHLQQLLSNSYGTCYFGCQSN</sequence>
<dbReference type="EMBL" id="CM042882">
    <property type="protein sequence ID" value="KAI4384097.1"/>
    <property type="molecule type" value="Genomic_DNA"/>
</dbReference>
<evidence type="ECO:0000313" key="2">
    <source>
        <dbReference type="Proteomes" id="UP001057402"/>
    </source>
</evidence>
<comment type="caution">
    <text evidence="1">The sequence shown here is derived from an EMBL/GenBank/DDBJ whole genome shotgun (WGS) entry which is preliminary data.</text>
</comment>
<proteinExistence type="predicted"/>
<gene>
    <name evidence="1" type="ORF">MLD38_009864</name>
</gene>
<reference evidence="2" key="1">
    <citation type="journal article" date="2023" name="Front. Plant Sci.">
        <title>Chromosomal-level genome assembly of Melastoma candidum provides insights into trichome evolution.</title>
        <authorList>
            <person name="Zhong Y."/>
            <person name="Wu W."/>
            <person name="Sun C."/>
            <person name="Zou P."/>
            <person name="Liu Y."/>
            <person name="Dai S."/>
            <person name="Zhou R."/>
        </authorList>
    </citation>
    <scope>NUCLEOTIDE SEQUENCE [LARGE SCALE GENOMIC DNA]</scope>
</reference>
<name>A0ACB9S7F8_9MYRT</name>